<dbReference type="UniPathway" id="UPA00241">
    <property type="reaction ID" value="UER00353"/>
</dbReference>
<evidence type="ECO:0000313" key="7">
    <source>
        <dbReference type="EMBL" id="TNC09406.1"/>
    </source>
</evidence>
<keyword evidence="1 3" id="KW-0210">Decarboxylase</keyword>
<evidence type="ECO:0000259" key="6">
    <source>
        <dbReference type="Pfam" id="PF04127"/>
    </source>
</evidence>
<feature type="domain" description="Flavoprotein" evidence="5">
    <location>
        <begin position="8"/>
        <end position="179"/>
    </location>
</feature>
<protein>
    <recommendedName>
        <fullName evidence="3">Coenzyme A biosynthesis bifunctional protein CoaBC</fullName>
    </recommendedName>
    <alternativeName>
        <fullName evidence="3">DNA/pantothenate metabolism flavoprotein</fullName>
    </alternativeName>
    <alternativeName>
        <fullName evidence="3">Phosphopantothenoylcysteine synthetase/decarboxylase</fullName>
        <shortName evidence="3">PPCS-PPCDC</shortName>
    </alternativeName>
    <domain>
        <recommendedName>
            <fullName evidence="3">Phosphopantothenoylcysteine decarboxylase</fullName>
            <shortName evidence="3">PPC decarboxylase</shortName>
            <shortName evidence="3">PPC-DC</shortName>
            <ecNumber evidence="3">4.1.1.36</ecNumber>
        </recommendedName>
        <alternativeName>
            <fullName evidence="3">CoaC</fullName>
        </alternativeName>
    </domain>
    <domain>
        <recommendedName>
            <fullName evidence="3">Phosphopantothenate--cysteine ligase</fullName>
            <ecNumber evidence="3">6.3.2.5</ecNumber>
        </recommendedName>
        <alternativeName>
            <fullName evidence="3">CoaB</fullName>
        </alternativeName>
        <alternativeName>
            <fullName evidence="3">Phosphopantothenoylcysteine synthetase</fullName>
            <shortName evidence="3">PPC synthetase</shortName>
            <shortName evidence="3">PPC-S</shortName>
        </alternativeName>
    </domain>
</protein>
<feature type="binding site" evidence="3">
    <location>
        <position position="343"/>
    </location>
    <ligand>
        <name>CTP</name>
        <dbReference type="ChEBI" id="CHEBI:37563"/>
    </ligand>
</feature>
<evidence type="ECO:0000259" key="5">
    <source>
        <dbReference type="Pfam" id="PF02441"/>
    </source>
</evidence>
<dbReference type="Pfam" id="PF04127">
    <property type="entry name" value="DFP"/>
    <property type="match status" value="1"/>
</dbReference>
<dbReference type="InterPro" id="IPR036551">
    <property type="entry name" value="Flavin_trans-like"/>
</dbReference>
<dbReference type="InterPro" id="IPR003382">
    <property type="entry name" value="Flavoprotein"/>
</dbReference>
<organism evidence="7 8">
    <name type="scientific">Methylobacterium terricola</name>
    <dbReference type="NCBI Taxonomy" id="2583531"/>
    <lineage>
        <taxon>Bacteria</taxon>
        <taxon>Pseudomonadati</taxon>
        <taxon>Pseudomonadota</taxon>
        <taxon>Alphaproteobacteria</taxon>
        <taxon>Hyphomicrobiales</taxon>
        <taxon>Methylobacteriaceae</taxon>
        <taxon>Methylobacterium</taxon>
    </lineage>
</organism>
<reference evidence="7 8" key="1">
    <citation type="submission" date="2019-06" db="EMBL/GenBank/DDBJ databases">
        <title>Genome of Methylobacterium sp. 17Sr1-39.</title>
        <authorList>
            <person name="Seo T."/>
        </authorList>
    </citation>
    <scope>NUCLEOTIDE SEQUENCE [LARGE SCALE GENOMIC DNA]</scope>
    <source>
        <strain evidence="7 8">17Sr1-39</strain>
    </source>
</reference>
<feature type="region of interest" description="Phosphopantothenate--cysteine ligase" evidence="3">
    <location>
        <begin position="195"/>
        <end position="409"/>
    </location>
</feature>
<dbReference type="HAMAP" id="MF_02225">
    <property type="entry name" value="CoaBC"/>
    <property type="match status" value="1"/>
</dbReference>
<dbReference type="Gene3D" id="3.40.50.10300">
    <property type="entry name" value="CoaB-like"/>
    <property type="match status" value="1"/>
</dbReference>
<dbReference type="GO" id="GO:0010181">
    <property type="term" value="F:FMN binding"/>
    <property type="evidence" value="ECO:0007669"/>
    <property type="project" value="UniProtKB-UniRule"/>
</dbReference>
<feature type="binding site" evidence="3">
    <location>
        <position position="282"/>
    </location>
    <ligand>
        <name>CTP</name>
        <dbReference type="ChEBI" id="CHEBI:37563"/>
    </ligand>
</feature>
<proteinExistence type="inferred from homology"/>
<comment type="caution">
    <text evidence="3">Lacks conserved residue(s) required for the propagation of feature annotation.</text>
</comment>
<dbReference type="AlphaFoldDB" id="A0A5C4LAW5"/>
<feature type="binding site" evidence="3">
    <location>
        <position position="292"/>
    </location>
    <ligand>
        <name>CTP</name>
        <dbReference type="ChEBI" id="CHEBI:37563"/>
    </ligand>
</feature>
<comment type="catalytic activity">
    <reaction evidence="3 4">
        <text>N-[(R)-4-phosphopantothenoyl]-L-cysteine + H(+) = (R)-4'-phosphopantetheine + CO2</text>
        <dbReference type="Rhea" id="RHEA:16793"/>
        <dbReference type="ChEBI" id="CHEBI:15378"/>
        <dbReference type="ChEBI" id="CHEBI:16526"/>
        <dbReference type="ChEBI" id="CHEBI:59458"/>
        <dbReference type="ChEBI" id="CHEBI:61723"/>
        <dbReference type="EC" id="4.1.1.36"/>
    </reaction>
</comment>
<dbReference type="SUPFAM" id="SSF52507">
    <property type="entry name" value="Homo-oligomeric flavin-containing Cys decarboxylases, HFCD"/>
    <property type="match status" value="1"/>
</dbReference>
<comment type="function">
    <text evidence="4">Catalyzes two steps in the biosynthesis of coenzyme A. In the first step cysteine is conjugated to 4'-phosphopantothenate to form 4-phosphopantothenoylcysteine, in the latter compound is decarboxylated to form 4'-phosphopantotheine.</text>
</comment>
<dbReference type="EC" id="4.1.1.36" evidence="3"/>
<dbReference type="PANTHER" id="PTHR14359">
    <property type="entry name" value="HOMO-OLIGOMERIC FLAVIN CONTAINING CYS DECARBOXYLASE FAMILY"/>
    <property type="match status" value="1"/>
</dbReference>
<keyword evidence="3" id="KW-0479">Metal-binding</keyword>
<dbReference type="Pfam" id="PF02441">
    <property type="entry name" value="Flavoprotein"/>
    <property type="match status" value="1"/>
</dbReference>
<dbReference type="Proteomes" id="UP000305267">
    <property type="component" value="Unassembled WGS sequence"/>
</dbReference>
<comment type="caution">
    <text evidence="7">The sequence shown here is derived from an EMBL/GenBank/DDBJ whole genome shotgun (WGS) entry which is preliminary data.</text>
</comment>
<feature type="region of interest" description="Phosphopantothenoylcysteine decarboxylase" evidence="3">
    <location>
        <begin position="1"/>
        <end position="194"/>
    </location>
</feature>
<keyword evidence="3 4" id="KW-0436">Ligase</keyword>
<dbReference type="RefSeq" id="WP_139038777.1">
    <property type="nucleotide sequence ID" value="NZ_VDDA01000017.1"/>
</dbReference>
<name>A0A5C4LAW5_9HYPH</name>
<keyword evidence="3 4" id="KW-0285">Flavoprotein</keyword>
<keyword evidence="2 3" id="KW-0456">Lyase</keyword>
<keyword evidence="3" id="KW-0511">Multifunctional enzyme</keyword>
<feature type="domain" description="DNA/pantothenate metabolism flavoprotein C-terminal" evidence="6">
    <location>
        <begin position="190"/>
        <end position="401"/>
    </location>
</feature>
<feature type="binding site" evidence="3">
    <location>
        <position position="329"/>
    </location>
    <ligand>
        <name>CTP</name>
        <dbReference type="ChEBI" id="CHEBI:37563"/>
    </ligand>
</feature>
<gene>
    <name evidence="3 7" type="primary">coaBC</name>
    <name evidence="7" type="ORF">FF100_26590</name>
</gene>
<dbReference type="InterPro" id="IPR005252">
    <property type="entry name" value="CoaBC"/>
</dbReference>
<dbReference type="InterPro" id="IPR035929">
    <property type="entry name" value="CoaB-like_sf"/>
</dbReference>
<evidence type="ECO:0000256" key="1">
    <source>
        <dbReference type="ARBA" id="ARBA00022793"/>
    </source>
</evidence>
<keyword evidence="8" id="KW-1185">Reference proteome</keyword>
<dbReference type="PANTHER" id="PTHR14359:SF6">
    <property type="entry name" value="PHOSPHOPANTOTHENOYLCYSTEINE DECARBOXYLASE"/>
    <property type="match status" value="1"/>
</dbReference>
<comment type="pathway">
    <text evidence="3 4">Cofactor biosynthesis; coenzyme A biosynthesis; CoA from (R)-pantothenate: step 3/5.</text>
</comment>
<dbReference type="SUPFAM" id="SSF102645">
    <property type="entry name" value="CoaB-like"/>
    <property type="match status" value="1"/>
</dbReference>
<evidence type="ECO:0000256" key="4">
    <source>
        <dbReference type="RuleBase" id="RU364078"/>
    </source>
</evidence>
<dbReference type="EMBL" id="VDDA01000017">
    <property type="protein sequence ID" value="TNC09406.1"/>
    <property type="molecule type" value="Genomic_DNA"/>
</dbReference>
<dbReference type="GO" id="GO:0071513">
    <property type="term" value="C:phosphopantothenoylcysteine decarboxylase complex"/>
    <property type="evidence" value="ECO:0007669"/>
    <property type="project" value="TreeGrafter"/>
</dbReference>
<sequence>MAALDGRRVLLVIGGGIAAYKALDLIRRLRERGASVRCVLTKGAQEFVTPLAAAALAGQRAHTDLFDRADEADIGHIKLARDADAVVVAPATANLMARLAGGHAPDLASTVLLATTLPILIAPAMNVRMWLHPATQRNLALLKGDGVAVVGPNVGRMAEAETGPGRMAEPEEIADAVEALLAGSPDDKPLAGRHLLVTSGPTHEPIDPVRYLANRSSGKQGHAIAAAAAAAGARVTLVSGPVTLPDPPGVTVVRIETAREMLAAVEAALPADIAVFAAAVADWRPESLGDQKIKKGPDGPPPLRLTENPDILATIARRTDGRPPLVVGFAAETTDVIAHARAKIARKGCDLIVANDVSAESGVMGGDRNSVHLIGRDGSLETWPTLGKDEVARRLVARLAELAPPPEAR</sequence>
<comment type="catalytic activity">
    <reaction evidence="3 4">
        <text>(R)-4'-phosphopantothenate + L-cysteine + CTP = N-[(R)-4-phosphopantothenoyl]-L-cysteine + CMP + diphosphate + H(+)</text>
        <dbReference type="Rhea" id="RHEA:19397"/>
        <dbReference type="ChEBI" id="CHEBI:10986"/>
        <dbReference type="ChEBI" id="CHEBI:15378"/>
        <dbReference type="ChEBI" id="CHEBI:33019"/>
        <dbReference type="ChEBI" id="CHEBI:35235"/>
        <dbReference type="ChEBI" id="CHEBI:37563"/>
        <dbReference type="ChEBI" id="CHEBI:59458"/>
        <dbReference type="ChEBI" id="CHEBI:60377"/>
        <dbReference type="EC" id="6.3.2.5"/>
    </reaction>
</comment>
<dbReference type="GO" id="GO:0046872">
    <property type="term" value="F:metal ion binding"/>
    <property type="evidence" value="ECO:0007669"/>
    <property type="project" value="UniProtKB-KW"/>
</dbReference>
<dbReference type="InterPro" id="IPR007085">
    <property type="entry name" value="DNA/pantothenate-metab_flavo_C"/>
</dbReference>
<comment type="similarity">
    <text evidence="3 4">In the C-terminal section; belongs to the PPC synthetase family.</text>
</comment>
<evidence type="ECO:0000313" key="8">
    <source>
        <dbReference type="Proteomes" id="UP000305267"/>
    </source>
</evidence>
<feature type="binding site" evidence="3">
    <location>
        <begin position="309"/>
        <end position="312"/>
    </location>
    <ligand>
        <name>CTP</name>
        <dbReference type="ChEBI" id="CHEBI:37563"/>
    </ligand>
</feature>
<comment type="cofactor">
    <cofactor evidence="3">
        <name>FMN</name>
        <dbReference type="ChEBI" id="CHEBI:58210"/>
    </cofactor>
    <text evidence="3">Binds 1 FMN per subunit.</text>
</comment>
<evidence type="ECO:0000256" key="2">
    <source>
        <dbReference type="ARBA" id="ARBA00023239"/>
    </source>
</evidence>
<comment type="pathway">
    <text evidence="3 4">Cofactor biosynthesis; coenzyme A biosynthesis; CoA from (R)-pantothenate: step 2/5.</text>
</comment>
<comment type="similarity">
    <text evidence="3 4">In the N-terminal section; belongs to the HFCD (homo-oligomeric flavin containing Cys decarboxylase) superfamily.</text>
</comment>
<dbReference type="GO" id="GO:0004632">
    <property type="term" value="F:phosphopantothenate--cysteine ligase activity"/>
    <property type="evidence" value="ECO:0007669"/>
    <property type="project" value="UniProtKB-UniRule"/>
</dbReference>
<dbReference type="OrthoDB" id="9802554at2"/>
<dbReference type="GO" id="GO:0004633">
    <property type="term" value="F:phosphopantothenoylcysteine decarboxylase activity"/>
    <property type="evidence" value="ECO:0007669"/>
    <property type="project" value="UniProtKB-UniRule"/>
</dbReference>
<feature type="binding site" evidence="3">
    <location>
        <position position="347"/>
    </location>
    <ligand>
        <name>CTP</name>
        <dbReference type="ChEBI" id="CHEBI:37563"/>
    </ligand>
</feature>
<comment type="function">
    <text evidence="3">Catalyzes two sequential steps in the biosynthesis of coenzyme A. In the first step cysteine is conjugated to 4'-phosphopantothenate to form 4-phosphopantothenoylcysteine. In the second step the latter compound is decarboxylated to form 4'-phosphopantotheine.</text>
</comment>
<dbReference type="NCBIfam" id="TIGR00521">
    <property type="entry name" value="coaBC_dfp"/>
    <property type="match status" value="1"/>
</dbReference>
<comment type="cofactor">
    <cofactor evidence="3">
        <name>Mg(2+)</name>
        <dbReference type="ChEBI" id="CHEBI:18420"/>
    </cofactor>
</comment>
<dbReference type="GO" id="GO:0015941">
    <property type="term" value="P:pantothenate catabolic process"/>
    <property type="evidence" value="ECO:0007669"/>
    <property type="project" value="InterPro"/>
</dbReference>
<dbReference type="GO" id="GO:0015937">
    <property type="term" value="P:coenzyme A biosynthetic process"/>
    <property type="evidence" value="ECO:0007669"/>
    <property type="project" value="UniProtKB-UniRule"/>
</dbReference>
<keyword evidence="3 4" id="KW-0288">FMN</keyword>
<accession>A0A5C4LAW5</accession>
<evidence type="ECO:0000256" key="3">
    <source>
        <dbReference type="HAMAP-Rule" id="MF_02225"/>
    </source>
</evidence>
<dbReference type="Gene3D" id="3.40.50.1950">
    <property type="entry name" value="Flavin prenyltransferase-like"/>
    <property type="match status" value="1"/>
</dbReference>
<dbReference type="EC" id="6.3.2.5" evidence="3"/>
<keyword evidence="3" id="KW-0460">Magnesium</keyword>